<dbReference type="Pfam" id="PF18484">
    <property type="entry name" value="CDCA"/>
    <property type="match status" value="3"/>
</dbReference>
<organism evidence="1">
    <name type="scientific">Thalassiosira weissflogii</name>
    <name type="common">Marine diatom</name>
    <dbReference type="NCBI Taxonomy" id="1577725"/>
    <lineage>
        <taxon>Eukaryota</taxon>
        <taxon>Sar</taxon>
        <taxon>Stramenopiles</taxon>
        <taxon>Ochrophyta</taxon>
        <taxon>Bacillariophyta</taxon>
        <taxon>Coscinodiscophyceae</taxon>
        <taxon>Thalassiosirophycidae</taxon>
        <taxon>Thalassiosirales</taxon>
        <taxon>Thalassiosiraceae</taxon>
        <taxon>Conticribra</taxon>
    </lineage>
</organism>
<dbReference type="PDBsum" id="3BOE"/>
<feature type="binding site" evidence="3">
    <location>
        <position position="299"/>
    </location>
    <ligand>
        <name>Zn(2+)</name>
        <dbReference type="ChEBI" id="CHEBI:29105"/>
        <label>1</label>
    </ligand>
</feature>
<keyword evidence="2 3" id="KW-0002">3D-structure</keyword>
<evidence type="ECO:0000313" key="1">
    <source>
        <dbReference type="EMBL" id="AAX08632.1"/>
    </source>
</evidence>
<gene>
    <name evidence="1" type="primary">cdca1</name>
</gene>
<dbReference type="GO" id="GO:0046872">
    <property type="term" value="F:metal ion binding"/>
    <property type="evidence" value="ECO:0007669"/>
    <property type="project" value="UniProtKB-KW"/>
</dbReference>
<accession>Q50EL4</accession>
<dbReference type="PDBsum" id="3BOJ"/>
<dbReference type="PDBsum" id="3BOH"/>
<keyword evidence="3 5" id="KW-0479">Metal-binding</keyword>
<reference evidence="5 6" key="4">
    <citation type="journal article" date="2021" name="Comput. Struct. Biotechnol. J.">
        <title>Zeta-carbonic anhydrases show CS&lt;sub&gt;2&lt;/sub&gt; hydrolase activity: A new metabolic carbon acquisition pathway in diatoms?</title>
        <authorList>
            <person name="Alterio V."/>
            <person name="Langella E."/>
            <person name="Buonanno M."/>
            <person name="Esposito D."/>
            <person name="Nocentini A."/>
            <person name="Berrino E."/>
            <person name="Bua S."/>
            <person name="Polentarutti M."/>
            <person name="Supuran C.T."/>
            <person name="Monti S.M."/>
            <person name="De Simone G."/>
        </authorList>
    </citation>
    <scope>X-RAY CRYSTALLOGRAPHY (1.60 ANGSTROMS) OF 407-616 IN COMPLEX WITH ZN(2+)</scope>
</reference>
<feature type="binding site" evidence="3">
    <location>
        <position position="237"/>
    </location>
    <ligand>
        <name>Zn(2+)</name>
        <dbReference type="ChEBI" id="CHEBI:29105"/>
        <label>1</label>
    </ligand>
</feature>
<dbReference type="SMR" id="Q50EL4"/>
<dbReference type="PDB" id="3BOB">
    <property type="method" value="X-ray"/>
    <property type="resolution" value="1.45 A"/>
    <property type="chains" value="A=197-406"/>
</dbReference>
<evidence type="ECO:0007829" key="2">
    <source>
        <dbReference type="PDB" id="3BOB"/>
    </source>
</evidence>
<feature type="binding site" evidence="5 6">
    <location>
        <position position="499"/>
    </location>
    <ligand>
        <name>Zn(2+)</name>
        <dbReference type="ChEBI" id="CHEBI:29105"/>
        <label>2</label>
    </ligand>
</feature>
<sequence>GWQAEIVTEFSLLNEMVDVDPQGILKCVDGRGSDNTQFCGPKMPGGIYAIAHNRGVTTLEGLKQITKEVASKGHVPSVHGDHSSDMLGCGFFKLWVTGRFDDMGYPRPQFDADQGAKAVENAGGVIEMHHGSHAEKVVYINLVENKTLEPDEDDQRFIVDGWAAGKFGLDVPKFLIAAAATVEMLGGPKKAKIVIPSISPAQIAEALQGRGWDAEIVTDASMAGQLVDVRPEGILKCVDGRGSDNTRMGGPKMPGGIYAIAHNRGVTSIEGLKQITKEVASKGHLPSVHGDHSSDMLGCGFFKLWVTGRFDDMGYPRPQFDADQGANAVKDAGGIIEMHHGSHTEKVVYINLLANKTLEPNENDQRFIVDGWAADKFGLDVPKFLIAAAATVEMLGGPKNAKIVVPSITPPQIVSALRGRGWKASIVKASTMSSELKRVDPQGILKCVDGRGSDNTQFGGPKMPGGIYAIAHNRGVTTLEGLKDITREVASKGHVPSVHGDHSSDMLGCGFFKLWLTGRFDDMGYPRPEFDADQGALAVRAAGGVIEMHHGSHEEKVVYINLVSGMTLEPNEHDQRFIVDGWAASKFGLDVVKFLVAAAATVEMLGGPKKAKIVIP</sequence>
<dbReference type="EvolutionaryTrace" id="Q50EL4"/>
<proteinExistence type="evidence at protein level"/>
<evidence type="ECO:0007829" key="6">
    <source>
        <dbReference type="PDB" id="7BF0"/>
    </source>
</evidence>
<feature type="binding site" evidence="5 6">
    <location>
        <position position="509"/>
    </location>
    <ligand>
        <name>Zn(2+)</name>
        <dbReference type="ChEBI" id="CHEBI:29105"/>
        <label>2</label>
    </ligand>
</feature>
<feature type="non-terminal residue" evidence="1">
    <location>
        <position position="1"/>
    </location>
</feature>
<dbReference type="PDB" id="7BF0">
    <property type="method" value="X-ray"/>
    <property type="resolution" value="1.60 A"/>
    <property type="chains" value="A/B=407-616"/>
</dbReference>
<dbReference type="InterPro" id="IPR040931">
    <property type="entry name" value="CDCA"/>
</dbReference>
<evidence type="ECO:0007829" key="4">
    <source>
        <dbReference type="PDB" id="3UK8"/>
    </source>
</evidence>
<feature type="binding site" evidence="3">
    <location>
        <position position="289"/>
    </location>
    <ligand>
        <name>Zn(2+)</name>
        <dbReference type="ChEBI" id="CHEBI:29105"/>
        <label>1</label>
    </ligand>
</feature>
<dbReference type="PDB" id="3BOC">
    <property type="method" value="X-ray"/>
    <property type="resolution" value="1.80 A"/>
    <property type="chains" value="A=197-406"/>
</dbReference>
<dbReference type="SUPFAM" id="SSF159779">
    <property type="entry name" value="CdCA1 repeat-like"/>
    <property type="match status" value="3"/>
</dbReference>
<dbReference type="PDBsum" id="3BOC"/>
<dbReference type="PDB" id="3BOH">
    <property type="method" value="X-ray"/>
    <property type="resolution" value="1.70 A"/>
    <property type="chains" value="A/B=1-196"/>
</dbReference>
<reference evidence="1" key="1">
    <citation type="journal article" date="2005" name="Nature">
        <title>Biochemistry: a cadmium enzyme from a marine diatom.</title>
        <authorList>
            <person name="Lane T.W."/>
            <person name="Saito M.A."/>
            <person name="George G.N."/>
            <person name="Pickering I.J."/>
            <person name="Prince R.C."/>
            <person name="Morel F.M."/>
        </authorList>
    </citation>
    <scope>NUCLEOTIDE SEQUENCE</scope>
</reference>
<dbReference type="PDBsum" id="3BOB"/>
<dbReference type="PDB" id="3BOE">
    <property type="method" value="X-ray"/>
    <property type="resolution" value="1.40 A"/>
    <property type="chains" value="A=197-406"/>
</dbReference>
<reference evidence="4" key="3">
    <citation type="journal article" date="2012" name="Biochimie">
        <title>Structural and inhibition insights into carbonic anhydrase CDCA1 from the marine diatom Thalassiosira weissflogii.</title>
        <authorList>
            <person name="Alterio V."/>
            <person name="Langella E."/>
            <person name="Viparelli F."/>
            <person name="Vullo D."/>
            <person name="Ascione G."/>
            <person name="Dathan N.A."/>
            <person name="Morel F.M."/>
            <person name="Supuran C.T."/>
            <person name="De Simone G."/>
            <person name="Monti S.M."/>
        </authorList>
    </citation>
    <scope>X-RAY CRYSTALLOGRAPHY (2.30 ANGSTROMS) OF 407-616</scope>
</reference>
<protein>
    <submittedName>
        <fullName evidence="1">Cadmium-specific carbonic anhydrase</fullName>
    </submittedName>
</protein>
<name>Q50EL4_THAWE</name>
<dbReference type="PDBsum" id="3UK8"/>
<feature type="binding site" evidence="5 6">
    <location>
        <position position="447"/>
    </location>
    <ligand>
        <name>Zn(2+)</name>
        <dbReference type="ChEBI" id="CHEBI:29105"/>
        <label>2</label>
    </ligand>
</feature>
<dbReference type="AlphaFoldDB" id="Q50EL4"/>
<dbReference type="PDB" id="3UK8">
    <property type="method" value="X-ray"/>
    <property type="resolution" value="2.30 A"/>
    <property type="chains" value="A/B=407-616"/>
</dbReference>
<dbReference type="EMBL" id="AY772014">
    <property type="protein sequence ID" value="AAX08632.1"/>
    <property type="molecule type" value="mRNA"/>
</dbReference>
<evidence type="ECO:0007829" key="5">
    <source>
        <dbReference type="PDB" id="7BEZ"/>
    </source>
</evidence>
<dbReference type="PDB" id="7BEZ">
    <property type="method" value="X-ray"/>
    <property type="resolution" value="1.98 A"/>
    <property type="chains" value="A/B=407-616"/>
</dbReference>
<dbReference type="PDB" id="3BOJ">
    <property type="method" value="X-ray"/>
    <property type="resolution" value="1.45 A"/>
    <property type="chains" value="A=1-196"/>
</dbReference>
<reference evidence="2 3" key="2">
    <citation type="journal article" date="2008" name="Nature">
        <title>Structure and metal exchange in the cadmium carbonic anhydrase of marine diatoms.</title>
        <authorList>
            <person name="Xu Y."/>
            <person name="Feng L."/>
            <person name="Jeffrey P.D."/>
            <person name="Shi Y."/>
            <person name="Morel F.M."/>
        </authorList>
    </citation>
    <scope>X-RAY CRYSTALLOGRAPHY (1.40 ANGSTROMS) OF 197-406 IN COMPLEX WITH ZN(2+)</scope>
</reference>
<evidence type="ECO:0007829" key="3">
    <source>
        <dbReference type="PDB" id="3BOC"/>
    </source>
</evidence>
<keyword evidence="3 5" id="KW-0862">Zinc</keyword>